<dbReference type="GO" id="GO:0006629">
    <property type="term" value="P:lipid metabolic process"/>
    <property type="evidence" value="ECO:0007669"/>
    <property type="project" value="InterPro"/>
</dbReference>
<dbReference type="Proteomes" id="UP000011723">
    <property type="component" value="Chromosome"/>
</dbReference>
<organism evidence="3 4">
    <name type="scientific">Corynebacterium halotolerans YIM 70093 = DSM 44683</name>
    <dbReference type="NCBI Taxonomy" id="1121362"/>
    <lineage>
        <taxon>Bacteria</taxon>
        <taxon>Bacillati</taxon>
        <taxon>Actinomycetota</taxon>
        <taxon>Actinomycetes</taxon>
        <taxon>Mycobacteriales</taxon>
        <taxon>Corynebacteriaceae</taxon>
        <taxon>Corynebacterium</taxon>
    </lineage>
</organism>
<accession>M1N0X5</accession>
<dbReference type="STRING" id="1121362.A605_12865"/>
<feature type="region of interest" description="Disordered" evidence="1">
    <location>
        <begin position="29"/>
        <end position="52"/>
    </location>
</feature>
<name>M1N0X5_9CORY</name>
<dbReference type="eggNOG" id="COG0584">
    <property type="taxonomic scope" value="Bacteria"/>
</dbReference>
<evidence type="ECO:0000313" key="4">
    <source>
        <dbReference type="Proteomes" id="UP000011723"/>
    </source>
</evidence>
<protein>
    <submittedName>
        <fullName evidence="3">Glycerophosphoryl diester phosphodiesterase</fullName>
    </submittedName>
</protein>
<gene>
    <name evidence="3" type="ORF">A605_12865</name>
</gene>
<dbReference type="PANTHER" id="PTHR46211">
    <property type="entry name" value="GLYCEROPHOSPHORYL DIESTER PHOSPHODIESTERASE"/>
    <property type="match status" value="1"/>
</dbReference>
<dbReference type="OrthoDB" id="384721at2"/>
<dbReference type="InterPro" id="IPR017946">
    <property type="entry name" value="PLC-like_Pdiesterase_TIM-brl"/>
</dbReference>
<dbReference type="HOGENOM" id="CLU_030006_7_0_11"/>
<evidence type="ECO:0000313" key="3">
    <source>
        <dbReference type="EMBL" id="AGF73569.1"/>
    </source>
</evidence>
<keyword evidence="4" id="KW-1185">Reference proteome</keyword>
<dbReference type="KEGG" id="chn:A605_12865"/>
<dbReference type="AlphaFoldDB" id="M1N0X5"/>
<dbReference type="Gene3D" id="3.20.20.190">
    <property type="entry name" value="Phosphatidylinositol (PI) phosphodiesterase"/>
    <property type="match status" value="1"/>
</dbReference>
<dbReference type="PATRIC" id="fig|1121362.3.peg.2615"/>
<dbReference type="SUPFAM" id="SSF51695">
    <property type="entry name" value="PLC-like phosphodiesterases"/>
    <property type="match status" value="1"/>
</dbReference>
<dbReference type="RefSeq" id="WP_015401983.1">
    <property type="nucleotide sequence ID" value="NC_020302.1"/>
</dbReference>
<sequence length="355" mass="39269">MKHIRSVLAGVVAIPLALSLGAWTIPGSSSSSADLSSSGESPQAVDPADNLPETFDLQSHRFGRGEWTEESELGVIESQKLDVTTLEFDIVISEDGVPVVWHDPTIQADKCTDVQTPLIQGDPDYPYVGKLVNDLTWEQLQTLNCNLPLDAYPDAEHPETNRLLQLRDVFELTKDDIGVHYNIETKVEADNPDASATPQEFVDAILPVIEEYDVADRTMIQSFDWRTLPLVREQAPEIPLVMLWSNGTWQSGSAFTGEVDYDEVNGDIFAAADQIGVEVLSPGHTSYGRDDNGDFDLEAARQFNTEANERGYRVVPWTVNDGSEMREQLEAGVDGIITDYPSRLKAILDEQGIDF</sequence>
<dbReference type="PANTHER" id="PTHR46211:SF14">
    <property type="entry name" value="GLYCEROPHOSPHODIESTER PHOSPHODIESTERASE"/>
    <property type="match status" value="1"/>
</dbReference>
<feature type="domain" description="GP-PDE" evidence="2">
    <location>
        <begin position="55"/>
        <end position="348"/>
    </location>
</feature>
<feature type="compositionally biased region" description="Low complexity" evidence="1">
    <location>
        <begin position="29"/>
        <end position="41"/>
    </location>
</feature>
<dbReference type="GO" id="GO:0008081">
    <property type="term" value="F:phosphoric diester hydrolase activity"/>
    <property type="evidence" value="ECO:0007669"/>
    <property type="project" value="InterPro"/>
</dbReference>
<evidence type="ECO:0000256" key="1">
    <source>
        <dbReference type="SAM" id="MobiDB-lite"/>
    </source>
</evidence>
<proteinExistence type="predicted"/>
<dbReference type="Pfam" id="PF03009">
    <property type="entry name" value="GDPD"/>
    <property type="match status" value="1"/>
</dbReference>
<dbReference type="EMBL" id="CP003697">
    <property type="protein sequence ID" value="AGF73569.1"/>
    <property type="molecule type" value="Genomic_DNA"/>
</dbReference>
<reference evidence="3 4" key="1">
    <citation type="journal article" date="2012" name="Stand. Genomic Sci.">
        <title>Genome sequence of the halotolerant bacterium Corynebacterium halotolerans type strain YIM 70093(T) (= DSM 44683(T)).</title>
        <authorList>
            <person name="Ruckert C."/>
            <person name="Albersmeier A."/>
            <person name="Al-Dilaimi A."/>
            <person name="Niehaus K."/>
            <person name="Szczepanowski R."/>
            <person name="Kalinowski J."/>
        </authorList>
    </citation>
    <scope>NUCLEOTIDE SEQUENCE [LARGE SCALE GENOMIC DNA]</scope>
    <source>
        <strain evidence="3">YIM 70093</strain>
    </source>
</reference>
<dbReference type="PROSITE" id="PS51704">
    <property type="entry name" value="GP_PDE"/>
    <property type="match status" value="1"/>
</dbReference>
<dbReference type="InterPro" id="IPR030395">
    <property type="entry name" value="GP_PDE_dom"/>
</dbReference>
<evidence type="ECO:0000259" key="2">
    <source>
        <dbReference type="PROSITE" id="PS51704"/>
    </source>
</evidence>